<evidence type="ECO:0000256" key="3">
    <source>
        <dbReference type="ARBA" id="ARBA00022676"/>
    </source>
</evidence>
<accession>A0A2G9XCA5</accession>
<feature type="transmembrane region" description="Helical" evidence="8">
    <location>
        <begin position="174"/>
        <end position="200"/>
    </location>
</feature>
<keyword evidence="7 8" id="KW-0472">Membrane</keyword>
<name>A0A2G9XCA5_UNCKA</name>
<comment type="caution">
    <text evidence="10">The sequence shown here is derived from an EMBL/GenBank/DDBJ whole genome shotgun (WGS) entry which is preliminary data.</text>
</comment>
<evidence type="ECO:0000256" key="2">
    <source>
        <dbReference type="ARBA" id="ARBA00022475"/>
    </source>
</evidence>
<keyword evidence="6 8" id="KW-1133">Transmembrane helix</keyword>
<dbReference type="GO" id="GO:0009103">
    <property type="term" value="P:lipopolysaccharide biosynthetic process"/>
    <property type="evidence" value="ECO:0007669"/>
    <property type="project" value="UniProtKB-ARBA"/>
</dbReference>
<keyword evidence="2" id="KW-1003">Cell membrane</keyword>
<evidence type="ECO:0000256" key="6">
    <source>
        <dbReference type="ARBA" id="ARBA00022989"/>
    </source>
</evidence>
<comment type="subcellular location">
    <subcellularLocation>
        <location evidence="1">Cell membrane</location>
        <topology evidence="1">Multi-pass membrane protein</topology>
    </subcellularLocation>
</comment>
<feature type="transmembrane region" description="Helical" evidence="8">
    <location>
        <begin position="118"/>
        <end position="136"/>
    </location>
</feature>
<dbReference type="PANTHER" id="PTHR33908:SF11">
    <property type="entry name" value="MEMBRANE PROTEIN"/>
    <property type="match status" value="1"/>
</dbReference>
<dbReference type="EMBL" id="PCQY01000020">
    <property type="protein sequence ID" value="PIP04599.1"/>
    <property type="molecule type" value="Genomic_DNA"/>
</dbReference>
<dbReference type="GO" id="GO:0005886">
    <property type="term" value="C:plasma membrane"/>
    <property type="evidence" value="ECO:0007669"/>
    <property type="project" value="UniProtKB-SubCell"/>
</dbReference>
<keyword evidence="3" id="KW-0328">Glycosyltransferase</keyword>
<feature type="transmembrane region" description="Helical" evidence="8">
    <location>
        <begin position="338"/>
        <end position="356"/>
    </location>
</feature>
<evidence type="ECO:0000256" key="5">
    <source>
        <dbReference type="ARBA" id="ARBA00022692"/>
    </source>
</evidence>
<evidence type="ECO:0000313" key="11">
    <source>
        <dbReference type="Proteomes" id="UP000231388"/>
    </source>
</evidence>
<keyword evidence="4" id="KW-0808">Transferase</keyword>
<evidence type="ECO:0000313" key="10">
    <source>
        <dbReference type="EMBL" id="PIP04599.1"/>
    </source>
</evidence>
<dbReference type="Pfam" id="PF13231">
    <property type="entry name" value="PMT_2"/>
    <property type="match status" value="1"/>
</dbReference>
<dbReference type="GO" id="GO:0016763">
    <property type="term" value="F:pentosyltransferase activity"/>
    <property type="evidence" value="ECO:0007669"/>
    <property type="project" value="TreeGrafter"/>
</dbReference>
<gene>
    <name evidence="10" type="ORF">COX53_01630</name>
</gene>
<feature type="domain" description="Glycosyltransferase RgtA/B/C/D-like" evidence="9">
    <location>
        <begin position="90"/>
        <end position="235"/>
    </location>
</feature>
<keyword evidence="5 8" id="KW-0812">Transmembrane</keyword>
<feature type="transmembrane region" description="Helical" evidence="8">
    <location>
        <begin position="221"/>
        <end position="239"/>
    </location>
</feature>
<feature type="transmembrane region" description="Helical" evidence="8">
    <location>
        <begin position="271"/>
        <end position="297"/>
    </location>
</feature>
<evidence type="ECO:0000256" key="4">
    <source>
        <dbReference type="ARBA" id="ARBA00022679"/>
    </source>
</evidence>
<feature type="transmembrane region" description="Helical" evidence="8">
    <location>
        <begin position="91"/>
        <end position="112"/>
    </location>
</feature>
<dbReference type="AlphaFoldDB" id="A0A2G9XCA5"/>
<dbReference type="InterPro" id="IPR050297">
    <property type="entry name" value="LipidA_mod_glycosyltrf_83"/>
</dbReference>
<protein>
    <recommendedName>
        <fullName evidence="9">Glycosyltransferase RgtA/B/C/D-like domain-containing protein</fullName>
    </recommendedName>
</protein>
<organism evidence="10 11">
    <name type="scientific">candidate division WWE3 bacterium CG23_combo_of_CG06-09_8_20_14_all_40_14</name>
    <dbReference type="NCBI Taxonomy" id="1975095"/>
    <lineage>
        <taxon>Bacteria</taxon>
        <taxon>Katanobacteria</taxon>
    </lineage>
</organism>
<feature type="transmembrane region" description="Helical" evidence="8">
    <location>
        <begin position="368"/>
        <end position="389"/>
    </location>
</feature>
<dbReference type="InterPro" id="IPR038731">
    <property type="entry name" value="RgtA/B/C-like"/>
</dbReference>
<evidence type="ECO:0000256" key="7">
    <source>
        <dbReference type="ARBA" id="ARBA00023136"/>
    </source>
</evidence>
<evidence type="ECO:0000259" key="9">
    <source>
        <dbReference type="Pfam" id="PF13231"/>
    </source>
</evidence>
<evidence type="ECO:0000256" key="8">
    <source>
        <dbReference type="SAM" id="Phobius"/>
    </source>
</evidence>
<feature type="transmembrane region" description="Helical" evidence="8">
    <location>
        <begin position="143"/>
        <end position="162"/>
    </location>
</feature>
<proteinExistence type="predicted"/>
<reference evidence="10 11" key="1">
    <citation type="submission" date="2017-09" db="EMBL/GenBank/DDBJ databases">
        <title>Depth-based differentiation of microbial function through sediment-hosted aquifers and enrichment of novel symbionts in the deep terrestrial subsurface.</title>
        <authorList>
            <person name="Probst A.J."/>
            <person name="Ladd B."/>
            <person name="Jarett J.K."/>
            <person name="Geller-Mcgrath D.E."/>
            <person name="Sieber C.M."/>
            <person name="Emerson J.B."/>
            <person name="Anantharaman K."/>
            <person name="Thomas B.C."/>
            <person name="Malmstrom R."/>
            <person name="Stieglmeier M."/>
            <person name="Klingl A."/>
            <person name="Woyke T."/>
            <person name="Ryan C.M."/>
            <person name="Banfield J.F."/>
        </authorList>
    </citation>
    <scope>NUCLEOTIDE SEQUENCE [LARGE SCALE GENOMIC DNA]</scope>
    <source>
        <strain evidence="10">CG23_combo_of_CG06-09_8_20_14_all_40_14</strain>
    </source>
</reference>
<feature type="transmembrane region" description="Helical" evidence="8">
    <location>
        <begin position="309"/>
        <end position="326"/>
    </location>
</feature>
<evidence type="ECO:0000256" key="1">
    <source>
        <dbReference type="ARBA" id="ARBA00004651"/>
    </source>
</evidence>
<dbReference type="Proteomes" id="UP000231388">
    <property type="component" value="Unassembled WGS sequence"/>
</dbReference>
<dbReference type="PANTHER" id="PTHR33908">
    <property type="entry name" value="MANNOSYLTRANSFERASE YKCB-RELATED"/>
    <property type="match status" value="1"/>
</dbReference>
<sequence length="509" mass="58727">MFACFVIVDSIGLSKTGMLWDELAVATNGETYMGYLKNFDFSQRNWSLNDEHPPLGKYIYGVSRKITKYSRFLTNLDPLYPESRALTFSRFFSVLMGGLAVAALFLMTSQFFGRLTGFFAALFLATNPHFLAYTRIASLEMPLLLFSLIFIWSFTHAVNRGLTPLGSDPKMGCIRWVLVAVLLGASVSSRTNGFFLFFLFEAGLLLFYKKELFTKNHIWKIFLPALSLLFMYLIWPWLWPHPIHNFFESIDRGLEVHTKEYFLGKMGFSPFYYYFVYFIATTPLYQLFFFFVFGILLIKKYPLKKNTSLILFLFLCFLTPFLASFVPLKQDGIRYVQFFLPAFCILSAVSMSKVGLSLSGIIPNWFRNFAMVLVVIISLCIPLRFYPYYTNYYNGLFGSLNKIAQNKTFEMGWWGEGSLEAVEKVNSLVKPGQTVFVDFAPGHTVPSFIEGVKPIKLWQGEPDFIIVNLFAKWYGDGYKTESYAIERNYELIYEVKVAKKVTIVWVFSK</sequence>